<proteinExistence type="predicted"/>
<reference evidence="3" key="1">
    <citation type="journal article" date="2020" name="Stud. Mycol.">
        <title>101 Dothideomycetes genomes: A test case for predicting lifestyles and emergence of pathogens.</title>
        <authorList>
            <person name="Haridas S."/>
            <person name="Albert R."/>
            <person name="Binder M."/>
            <person name="Bloem J."/>
            <person name="LaButti K."/>
            <person name="Salamov A."/>
            <person name="Andreopoulos B."/>
            <person name="Baker S."/>
            <person name="Barry K."/>
            <person name="Bills G."/>
            <person name="Bluhm B."/>
            <person name="Cannon C."/>
            <person name="Castanera R."/>
            <person name="Culley D."/>
            <person name="Daum C."/>
            <person name="Ezra D."/>
            <person name="Gonzalez J."/>
            <person name="Henrissat B."/>
            <person name="Kuo A."/>
            <person name="Liang C."/>
            <person name="Lipzen A."/>
            <person name="Lutzoni F."/>
            <person name="Magnuson J."/>
            <person name="Mondo S."/>
            <person name="Nolan M."/>
            <person name="Ohm R."/>
            <person name="Pangilinan J."/>
            <person name="Park H.-J."/>
            <person name="Ramirez L."/>
            <person name="Alfaro M."/>
            <person name="Sun H."/>
            <person name="Tritt A."/>
            <person name="Yoshinaga Y."/>
            <person name="Zwiers L.-H."/>
            <person name="Turgeon B."/>
            <person name="Goodwin S."/>
            <person name="Spatafora J."/>
            <person name="Crous P."/>
            <person name="Grigoriev I."/>
        </authorList>
    </citation>
    <scope>NUCLEOTIDE SEQUENCE [LARGE SCALE GENOMIC DNA]</scope>
    <source>
        <strain evidence="3">CECT 20119</strain>
    </source>
</reference>
<gene>
    <name evidence="2" type="ORF">BDZ85DRAFT_268421</name>
</gene>
<keyword evidence="3" id="KW-1185">Reference proteome</keyword>
<evidence type="ECO:0000313" key="3">
    <source>
        <dbReference type="Proteomes" id="UP000799538"/>
    </source>
</evidence>
<accession>A0A6A6G121</accession>
<sequence length="70" mass="7469">MHLVSHGIQLLRVHVASISALKLAVHLAEVCVGVCLCQRDVLAQVLEAGVRGGVDEGNLASKNRWQALSQ</sequence>
<feature type="signal peptide" evidence="1">
    <location>
        <begin position="1"/>
        <end position="20"/>
    </location>
</feature>
<keyword evidence="1" id="KW-0732">Signal</keyword>
<feature type="chain" id="PRO_5025483796" evidence="1">
    <location>
        <begin position="21"/>
        <end position="70"/>
    </location>
</feature>
<dbReference type="Proteomes" id="UP000799538">
    <property type="component" value="Unassembled WGS sequence"/>
</dbReference>
<name>A0A6A6G121_9PEZI</name>
<evidence type="ECO:0000256" key="1">
    <source>
        <dbReference type="SAM" id="SignalP"/>
    </source>
</evidence>
<dbReference type="AlphaFoldDB" id="A0A6A6G121"/>
<evidence type="ECO:0000313" key="2">
    <source>
        <dbReference type="EMBL" id="KAF2219415.1"/>
    </source>
</evidence>
<dbReference type="EMBL" id="ML992516">
    <property type="protein sequence ID" value="KAF2219415.1"/>
    <property type="molecule type" value="Genomic_DNA"/>
</dbReference>
<protein>
    <submittedName>
        <fullName evidence="2">Uncharacterized protein</fullName>
    </submittedName>
</protein>
<organism evidence="2 3">
    <name type="scientific">Elsinoe ampelina</name>
    <dbReference type="NCBI Taxonomy" id="302913"/>
    <lineage>
        <taxon>Eukaryota</taxon>
        <taxon>Fungi</taxon>
        <taxon>Dikarya</taxon>
        <taxon>Ascomycota</taxon>
        <taxon>Pezizomycotina</taxon>
        <taxon>Dothideomycetes</taxon>
        <taxon>Dothideomycetidae</taxon>
        <taxon>Myriangiales</taxon>
        <taxon>Elsinoaceae</taxon>
        <taxon>Elsinoe</taxon>
    </lineage>
</organism>